<sequence>MAGAAGAQRPTRATRHGQGPGHGTIILEITRLRNIGSHRAHRTHRTFPSCTATTLAVPIGLRWVRKEPRRSRLLNRLLEPLEPLEPPRCRAKRLPRLPETQGRFAAASAIRPTCQPCSAHCRLRRHRKATS</sequence>
<comment type="caution">
    <text evidence="1">The sequence shown here is derived from an EMBL/GenBank/DDBJ whole genome shotgun (WGS) entry which is preliminary data.</text>
</comment>
<dbReference type="EMBL" id="JAMKPW020000012">
    <property type="protein sequence ID" value="KAK8212809.1"/>
    <property type="molecule type" value="Genomic_DNA"/>
</dbReference>
<evidence type="ECO:0000313" key="2">
    <source>
        <dbReference type="Proteomes" id="UP001320706"/>
    </source>
</evidence>
<protein>
    <submittedName>
        <fullName evidence="1">Uncharacterized protein</fullName>
    </submittedName>
</protein>
<organism evidence="1 2">
    <name type="scientific">Zalaria obscura</name>
    <dbReference type="NCBI Taxonomy" id="2024903"/>
    <lineage>
        <taxon>Eukaryota</taxon>
        <taxon>Fungi</taxon>
        <taxon>Dikarya</taxon>
        <taxon>Ascomycota</taxon>
        <taxon>Pezizomycotina</taxon>
        <taxon>Dothideomycetes</taxon>
        <taxon>Dothideomycetidae</taxon>
        <taxon>Dothideales</taxon>
        <taxon>Zalariaceae</taxon>
        <taxon>Zalaria</taxon>
    </lineage>
</organism>
<proteinExistence type="predicted"/>
<keyword evidence="2" id="KW-1185">Reference proteome</keyword>
<gene>
    <name evidence="1" type="ORF">M8818_002974</name>
</gene>
<reference evidence="1" key="1">
    <citation type="submission" date="2024-02" db="EMBL/GenBank/DDBJ databases">
        <title>Metagenome Assembled Genome of Zalaria obscura JY119.</title>
        <authorList>
            <person name="Vighnesh L."/>
            <person name="Jagadeeshwari U."/>
            <person name="Venkata Ramana C."/>
            <person name="Sasikala C."/>
        </authorList>
    </citation>
    <scope>NUCLEOTIDE SEQUENCE</scope>
    <source>
        <strain evidence="1">JY119</strain>
    </source>
</reference>
<accession>A0ACC3SFK1</accession>
<evidence type="ECO:0000313" key="1">
    <source>
        <dbReference type="EMBL" id="KAK8212809.1"/>
    </source>
</evidence>
<dbReference type="Proteomes" id="UP001320706">
    <property type="component" value="Unassembled WGS sequence"/>
</dbReference>
<name>A0ACC3SFK1_9PEZI</name>